<organism evidence="7 8">
    <name type="scientific">Actinomadura craniellae</name>
    <dbReference type="NCBI Taxonomy" id="2231787"/>
    <lineage>
        <taxon>Bacteria</taxon>
        <taxon>Bacillati</taxon>
        <taxon>Actinomycetota</taxon>
        <taxon>Actinomycetes</taxon>
        <taxon>Streptosporangiales</taxon>
        <taxon>Thermomonosporaceae</taxon>
        <taxon>Actinomadura</taxon>
    </lineage>
</organism>
<dbReference type="EMBL" id="QLYX01000007">
    <property type="protein sequence ID" value="RAY14014.1"/>
    <property type="molecule type" value="Genomic_DNA"/>
</dbReference>
<dbReference type="GO" id="GO:0003700">
    <property type="term" value="F:DNA-binding transcription factor activity"/>
    <property type="evidence" value="ECO:0007669"/>
    <property type="project" value="TreeGrafter"/>
</dbReference>
<dbReference type="GO" id="GO:0000976">
    <property type="term" value="F:transcription cis-regulatory region binding"/>
    <property type="evidence" value="ECO:0007669"/>
    <property type="project" value="TreeGrafter"/>
</dbReference>
<dbReference type="Pfam" id="PF02909">
    <property type="entry name" value="TetR_C_1"/>
    <property type="match status" value="1"/>
</dbReference>
<evidence type="ECO:0000256" key="3">
    <source>
        <dbReference type="ARBA" id="ARBA00023163"/>
    </source>
</evidence>
<evidence type="ECO:0000256" key="5">
    <source>
        <dbReference type="SAM" id="MobiDB-lite"/>
    </source>
</evidence>
<feature type="domain" description="HTH tetR-type" evidence="6">
    <location>
        <begin position="33"/>
        <end position="93"/>
    </location>
</feature>
<evidence type="ECO:0000313" key="8">
    <source>
        <dbReference type="Proteomes" id="UP000251891"/>
    </source>
</evidence>
<dbReference type="InterPro" id="IPR001647">
    <property type="entry name" value="HTH_TetR"/>
</dbReference>
<dbReference type="PROSITE" id="PS50977">
    <property type="entry name" value="HTH_TETR_2"/>
    <property type="match status" value="1"/>
</dbReference>
<feature type="DNA-binding region" description="H-T-H motif" evidence="4">
    <location>
        <begin position="56"/>
        <end position="75"/>
    </location>
</feature>
<dbReference type="GO" id="GO:0045892">
    <property type="term" value="P:negative regulation of DNA-templated transcription"/>
    <property type="evidence" value="ECO:0007669"/>
    <property type="project" value="InterPro"/>
</dbReference>
<keyword evidence="8" id="KW-1185">Reference proteome</keyword>
<dbReference type="OrthoDB" id="4540879at2"/>
<dbReference type="InterPro" id="IPR036271">
    <property type="entry name" value="Tet_transcr_reg_TetR-rel_C_sf"/>
</dbReference>
<evidence type="ECO:0000256" key="1">
    <source>
        <dbReference type="ARBA" id="ARBA00023015"/>
    </source>
</evidence>
<dbReference type="PANTHER" id="PTHR30055:SF151">
    <property type="entry name" value="TRANSCRIPTIONAL REGULATORY PROTEIN"/>
    <property type="match status" value="1"/>
</dbReference>
<keyword evidence="1" id="KW-0805">Transcription regulation</keyword>
<dbReference type="InterPro" id="IPR004111">
    <property type="entry name" value="Repressor_TetR_C"/>
</dbReference>
<dbReference type="PANTHER" id="PTHR30055">
    <property type="entry name" value="HTH-TYPE TRANSCRIPTIONAL REGULATOR RUTR"/>
    <property type="match status" value="1"/>
</dbReference>
<gene>
    <name evidence="7" type="ORF">DPM19_17170</name>
</gene>
<dbReference type="SUPFAM" id="SSF46689">
    <property type="entry name" value="Homeodomain-like"/>
    <property type="match status" value="1"/>
</dbReference>
<dbReference type="InterPro" id="IPR009057">
    <property type="entry name" value="Homeodomain-like_sf"/>
</dbReference>
<dbReference type="InterPro" id="IPR050109">
    <property type="entry name" value="HTH-type_TetR-like_transc_reg"/>
</dbReference>
<dbReference type="Gene3D" id="1.10.10.60">
    <property type="entry name" value="Homeodomain-like"/>
    <property type="match status" value="1"/>
</dbReference>
<protein>
    <submittedName>
        <fullName evidence="7">TetR/AcrR family transcriptional regulator</fullName>
    </submittedName>
</protein>
<sequence>MVPTDYGRAGPERSVRLMWEDRGGEGSPTRRPGLTLDRIVRTAIEIADADGLAGLSMRAVAERLGFTTMSLYRHVPGKAELLDLMQEAVHGEMILADEEAGDGRSAPDGWRAALTRYAHREWEMYQRHPWALEIAITRRVPGPHAITLFDSALRAVSETGLTPGQMVAVVELVGGYVGGVARRAAQARLIERRTGVSDDQWWADRASLFEHFGDGRFPTLTAIWQAGGFDEPVADQDCGSAGFEFGLDRVLDGVAALIETRRRDESCDIFPLAAYLCDETWSEGGTADGPACTVCGRPVARAGTGRPREYCSRACQQRAYRARRGTEAPTEEPDAPGKAVAGTPPR</sequence>
<comment type="caution">
    <text evidence="7">The sequence shown here is derived from an EMBL/GenBank/DDBJ whole genome shotgun (WGS) entry which is preliminary data.</text>
</comment>
<dbReference type="Proteomes" id="UP000251891">
    <property type="component" value="Unassembled WGS sequence"/>
</dbReference>
<proteinExistence type="predicted"/>
<evidence type="ECO:0000256" key="4">
    <source>
        <dbReference type="PROSITE-ProRule" id="PRU00335"/>
    </source>
</evidence>
<dbReference type="AlphaFoldDB" id="A0A365H4H7"/>
<keyword evidence="3" id="KW-0804">Transcription</keyword>
<keyword evidence="2 4" id="KW-0238">DNA-binding</keyword>
<feature type="region of interest" description="Disordered" evidence="5">
    <location>
        <begin position="322"/>
        <end position="346"/>
    </location>
</feature>
<reference evidence="7 8" key="1">
    <citation type="submission" date="2018-06" db="EMBL/GenBank/DDBJ databases">
        <title>Actinomadura craniellae sp. nov. isolated from marine sponge Craniella sp.</title>
        <authorList>
            <person name="Li L."/>
            <person name="Xu Q.H."/>
            <person name="Lin H.W."/>
            <person name="Lu Y.H."/>
        </authorList>
    </citation>
    <scope>NUCLEOTIDE SEQUENCE [LARGE SCALE GENOMIC DNA]</scope>
    <source>
        <strain evidence="7 8">LHW63021</strain>
    </source>
</reference>
<name>A0A365H4H7_9ACTN</name>
<dbReference type="RefSeq" id="WP_111868885.1">
    <property type="nucleotide sequence ID" value="NZ_QLYX01000007.1"/>
</dbReference>
<evidence type="ECO:0000256" key="2">
    <source>
        <dbReference type="ARBA" id="ARBA00023125"/>
    </source>
</evidence>
<evidence type="ECO:0000259" key="6">
    <source>
        <dbReference type="PROSITE" id="PS50977"/>
    </source>
</evidence>
<dbReference type="SUPFAM" id="SSF48498">
    <property type="entry name" value="Tetracyclin repressor-like, C-terminal domain"/>
    <property type="match status" value="1"/>
</dbReference>
<accession>A0A365H4H7</accession>
<dbReference type="Pfam" id="PF00440">
    <property type="entry name" value="TetR_N"/>
    <property type="match status" value="1"/>
</dbReference>
<evidence type="ECO:0000313" key="7">
    <source>
        <dbReference type="EMBL" id="RAY14014.1"/>
    </source>
</evidence>
<dbReference type="Gene3D" id="1.10.357.10">
    <property type="entry name" value="Tetracycline Repressor, domain 2"/>
    <property type="match status" value="1"/>
</dbReference>